<proteinExistence type="predicted"/>
<organism evidence="2 3">
    <name type="scientific">Pendulispora rubella</name>
    <dbReference type="NCBI Taxonomy" id="2741070"/>
    <lineage>
        <taxon>Bacteria</taxon>
        <taxon>Pseudomonadati</taxon>
        <taxon>Myxococcota</taxon>
        <taxon>Myxococcia</taxon>
        <taxon>Myxococcales</taxon>
        <taxon>Sorangiineae</taxon>
        <taxon>Pendulisporaceae</taxon>
        <taxon>Pendulispora</taxon>
    </lineage>
</organism>
<evidence type="ECO:0000256" key="1">
    <source>
        <dbReference type="SAM" id="Phobius"/>
    </source>
</evidence>
<gene>
    <name evidence="2" type="ORF">LVJ94_33875</name>
</gene>
<protein>
    <recommendedName>
        <fullName evidence="4">Tetratricopeptide repeat protein</fullName>
    </recommendedName>
</protein>
<evidence type="ECO:0008006" key="4">
    <source>
        <dbReference type="Google" id="ProtNLM"/>
    </source>
</evidence>
<dbReference type="RefSeq" id="WP_394831512.1">
    <property type="nucleotide sequence ID" value="NZ_CP089983.1"/>
</dbReference>
<dbReference type="InterPro" id="IPR011990">
    <property type="entry name" value="TPR-like_helical_dom_sf"/>
</dbReference>
<feature type="transmembrane region" description="Helical" evidence="1">
    <location>
        <begin position="226"/>
        <end position="246"/>
    </location>
</feature>
<feature type="transmembrane region" description="Helical" evidence="1">
    <location>
        <begin position="281"/>
        <end position="303"/>
    </location>
</feature>
<keyword evidence="1" id="KW-1133">Transmembrane helix</keyword>
<dbReference type="SUPFAM" id="SSF48452">
    <property type="entry name" value="TPR-like"/>
    <property type="match status" value="1"/>
</dbReference>
<dbReference type="Proteomes" id="UP001374803">
    <property type="component" value="Chromosome"/>
</dbReference>
<dbReference type="EMBL" id="CP089983">
    <property type="protein sequence ID" value="WXB01893.1"/>
    <property type="molecule type" value="Genomic_DNA"/>
</dbReference>
<evidence type="ECO:0000313" key="3">
    <source>
        <dbReference type="Proteomes" id="UP001374803"/>
    </source>
</evidence>
<keyword evidence="1" id="KW-0812">Transmembrane</keyword>
<reference evidence="2" key="1">
    <citation type="submission" date="2021-12" db="EMBL/GenBank/DDBJ databases">
        <title>Discovery of the Pendulisporaceae a myxobacterial family with distinct sporulation behavior and unique specialized metabolism.</title>
        <authorList>
            <person name="Garcia R."/>
            <person name="Popoff A."/>
            <person name="Bader C.D."/>
            <person name="Loehr J."/>
            <person name="Walesch S."/>
            <person name="Walt C."/>
            <person name="Boldt J."/>
            <person name="Bunk B."/>
            <person name="Haeckl F.J.F.P.J."/>
            <person name="Gunesch A.P."/>
            <person name="Birkelbach J."/>
            <person name="Nuebel U."/>
            <person name="Pietschmann T."/>
            <person name="Bach T."/>
            <person name="Mueller R."/>
        </authorList>
    </citation>
    <scope>NUCLEOTIDE SEQUENCE</scope>
    <source>
        <strain evidence="2">MSr11367</strain>
    </source>
</reference>
<sequence length="320" mass="33751">MILSCAAPAYAGDTPARDPMAAEAAFSDARSLMKEGRFEEACPKLETSHRLDPALGTLLNLAECFVRTGRTASGWLNYREAAAMALRQGETKREAIARERARGLEPRLCRLVVHAPDSVEELRRDGVLVRREDRDQGVPIDPGTHVLEATGRGFAPLVVHVEIVGVGPTEGACKPVVVDVPAELGGSLPEPEPPPVSIEIVPPVSARREPAAPPQASPRWTLPHTLSVVAAGAGLVALGVGAGFALDARATERDADGLCRAEGCTLEGRDRHADAGRSADMATMSIIAGAVFVVTGAVLWLTAPSLHRSSAPPKTAAWHF</sequence>
<keyword evidence="1" id="KW-0472">Membrane</keyword>
<dbReference type="Gene3D" id="1.25.40.10">
    <property type="entry name" value="Tetratricopeptide repeat domain"/>
    <property type="match status" value="1"/>
</dbReference>
<evidence type="ECO:0000313" key="2">
    <source>
        <dbReference type="EMBL" id="WXB01893.1"/>
    </source>
</evidence>
<accession>A0ABZ2KTB6</accession>
<keyword evidence="3" id="KW-1185">Reference proteome</keyword>
<name>A0ABZ2KTB6_9BACT</name>